<dbReference type="InterPro" id="IPR027993">
    <property type="entry name" value="DUF4495"/>
</dbReference>
<feature type="coiled-coil region" evidence="1">
    <location>
        <begin position="78"/>
        <end position="105"/>
    </location>
</feature>
<evidence type="ECO:0000313" key="2">
    <source>
        <dbReference type="EMBL" id="KAF3850978.1"/>
    </source>
</evidence>
<dbReference type="PANTHER" id="PTHR33960:SF1">
    <property type="entry name" value="SIMILAR TO KIAA0825 PROTEIN"/>
    <property type="match status" value="1"/>
</dbReference>
<proteinExistence type="predicted"/>
<dbReference type="AlphaFoldDB" id="A0A7J5YRR8"/>
<comment type="caution">
    <text evidence="2">The sequence shown here is derived from an EMBL/GenBank/DDBJ whole genome shotgun (WGS) entry which is preliminary data.</text>
</comment>
<keyword evidence="1" id="KW-0175">Coiled coil</keyword>
<dbReference type="Proteomes" id="UP000518266">
    <property type="component" value="Unassembled WGS sequence"/>
</dbReference>
<dbReference type="PANTHER" id="PTHR33960">
    <property type="entry name" value="SIMILAR TO KIAA0825 PROTEIN"/>
    <property type="match status" value="1"/>
</dbReference>
<evidence type="ECO:0000256" key="1">
    <source>
        <dbReference type="SAM" id="Coils"/>
    </source>
</evidence>
<reference evidence="2 3" key="1">
    <citation type="submission" date="2020-03" db="EMBL/GenBank/DDBJ databases">
        <title>Dissostichus mawsoni Genome sequencing and assembly.</title>
        <authorList>
            <person name="Park H."/>
        </authorList>
    </citation>
    <scope>NUCLEOTIDE SEQUENCE [LARGE SCALE GENOMIC DNA]</scope>
    <source>
        <strain evidence="2">DM0001</strain>
        <tissue evidence="2">Muscle</tissue>
    </source>
</reference>
<dbReference type="OrthoDB" id="10007406at2759"/>
<dbReference type="EMBL" id="JAAKFY010000010">
    <property type="protein sequence ID" value="KAF3850978.1"/>
    <property type="molecule type" value="Genomic_DNA"/>
</dbReference>
<gene>
    <name evidence="2" type="ORF">F7725_012750</name>
</gene>
<protein>
    <submittedName>
        <fullName evidence="2">Uncharacterized protein</fullName>
    </submittedName>
</protein>
<keyword evidence="3" id="KW-1185">Reference proteome</keyword>
<sequence>MTRKGREAECEKAKLTQTLSITFHLTRVDDNVDMRPSNAALSSMEWPGDFPEDHAFVDLLVPGVSSELDFEQLLKDTEEKLNLNANSIEQQLKELQAKMGESRERPPSPSECLQWFNLRANSFRPVPTGHQDLMDFFRALVIHQDTVPEV</sequence>
<accession>A0A7J5YRR8</accession>
<organism evidence="2 3">
    <name type="scientific">Dissostichus mawsoni</name>
    <name type="common">Antarctic cod</name>
    <dbReference type="NCBI Taxonomy" id="36200"/>
    <lineage>
        <taxon>Eukaryota</taxon>
        <taxon>Metazoa</taxon>
        <taxon>Chordata</taxon>
        <taxon>Craniata</taxon>
        <taxon>Vertebrata</taxon>
        <taxon>Euteleostomi</taxon>
        <taxon>Actinopterygii</taxon>
        <taxon>Neopterygii</taxon>
        <taxon>Teleostei</taxon>
        <taxon>Neoteleostei</taxon>
        <taxon>Acanthomorphata</taxon>
        <taxon>Eupercaria</taxon>
        <taxon>Perciformes</taxon>
        <taxon>Notothenioidei</taxon>
        <taxon>Nototheniidae</taxon>
        <taxon>Dissostichus</taxon>
    </lineage>
</organism>
<name>A0A7J5YRR8_DISMA</name>
<evidence type="ECO:0000313" key="3">
    <source>
        <dbReference type="Proteomes" id="UP000518266"/>
    </source>
</evidence>